<evidence type="ECO:0000313" key="3">
    <source>
        <dbReference type="Proteomes" id="UP001152795"/>
    </source>
</evidence>
<dbReference type="Proteomes" id="UP001152795">
    <property type="component" value="Unassembled WGS sequence"/>
</dbReference>
<feature type="region of interest" description="Disordered" evidence="1">
    <location>
        <begin position="280"/>
        <end position="407"/>
    </location>
</feature>
<feature type="compositionally biased region" description="Polar residues" evidence="1">
    <location>
        <begin position="317"/>
        <end position="333"/>
    </location>
</feature>
<feature type="region of interest" description="Disordered" evidence="1">
    <location>
        <begin position="480"/>
        <end position="520"/>
    </location>
</feature>
<comment type="caution">
    <text evidence="2">The sequence shown here is derived from an EMBL/GenBank/DDBJ whole genome shotgun (WGS) entry which is preliminary data.</text>
</comment>
<name>A0A6S7G2M8_PARCT</name>
<feature type="region of interest" description="Disordered" evidence="1">
    <location>
        <begin position="427"/>
        <end position="460"/>
    </location>
</feature>
<dbReference type="AlphaFoldDB" id="A0A6S7G2M8"/>
<organism evidence="2 3">
    <name type="scientific">Paramuricea clavata</name>
    <name type="common">Red gorgonian</name>
    <name type="synonym">Violescent sea-whip</name>
    <dbReference type="NCBI Taxonomy" id="317549"/>
    <lineage>
        <taxon>Eukaryota</taxon>
        <taxon>Metazoa</taxon>
        <taxon>Cnidaria</taxon>
        <taxon>Anthozoa</taxon>
        <taxon>Octocorallia</taxon>
        <taxon>Malacalcyonacea</taxon>
        <taxon>Plexauridae</taxon>
        <taxon>Paramuricea</taxon>
    </lineage>
</organism>
<evidence type="ECO:0000256" key="1">
    <source>
        <dbReference type="SAM" id="MobiDB-lite"/>
    </source>
</evidence>
<reference evidence="2" key="1">
    <citation type="submission" date="2020-04" db="EMBL/GenBank/DDBJ databases">
        <authorList>
            <person name="Alioto T."/>
            <person name="Alioto T."/>
            <person name="Gomez Garrido J."/>
        </authorList>
    </citation>
    <scope>NUCLEOTIDE SEQUENCE</scope>
    <source>
        <strain evidence="2">A484AB</strain>
    </source>
</reference>
<accession>A0A6S7G2M8</accession>
<proteinExistence type="predicted"/>
<feature type="compositionally biased region" description="Polar residues" evidence="1">
    <location>
        <begin position="356"/>
        <end position="372"/>
    </location>
</feature>
<sequence length="520" mass="59336">MSFRSHETSENIENPLVEPSEAILHDAKQDACEQATTAQETRERKMTEKGREYVCSLKRKAALDIKEEFLKELFNFEKKIADFNGVVELNKQITLSSGKMNFVSKALDEWLKLSLDENEIREVIEMRTFLSDKLLSTQSWAQEYAVKFSQQKQETISTTSRRSSSNSSHIDTLVNLKARKAALGKRMQYFQLISEQERKLEQLKMQGEFEEVSAQESVYETLTETGNILGTISNPALPTEKHNIMSTFLEEATNIASIPTEQRVPEATVEQDEPRAVHPFPEALIQSPYQPVEDRPDSLSEIDSVSQVQPPFHAEQPSPQVQYPLHTEQSPPQVQYPLHTEQSPPQLQRPFHTEQHSPQVQHPLHTEQSPPQVQRPFHAEEHPPQVQHSLHAEQSPPQVQRPLHAEQPSPQLQPLFQVQLPLHIVQPPPQVQHPLHTEQSPPQVQPPLHTVHPHLKCNTLSTHNNPRLNCSPHSNPYSKYNPHSTQCSPHLKYPWEPAESPPNTNDSSHHTTTRCIESDS</sequence>
<gene>
    <name evidence="2" type="ORF">PACLA_8A044714</name>
</gene>
<evidence type="ECO:0000313" key="2">
    <source>
        <dbReference type="EMBL" id="CAB3985995.1"/>
    </source>
</evidence>
<dbReference type="EMBL" id="CACRXK020000950">
    <property type="protein sequence ID" value="CAB3985995.1"/>
    <property type="molecule type" value="Genomic_DNA"/>
</dbReference>
<protein>
    <submittedName>
        <fullName evidence="2">Uncharacterized protein</fullName>
    </submittedName>
</protein>
<keyword evidence="3" id="KW-1185">Reference proteome</keyword>